<organism evidence="1 2">
    <name type="scientific">Araneus ventricosus</name>
    <name type="common">Orbweaver spider</name>
    <name type="synonym">Epeira ventricosa</name>
    <dbReference type="NCBI Taxonomy" id="182803"/>
    <lineage>
        <taxon>Eukaryota</taxon>
        <taxon>Metazoa</taxon>
        <taxon>Ecdysozoa</taxon>
        <taxon>Arthropoda</taxon>
        <taxon>Chelicerata</taxon>
        <taxon>Arachnida</taxon>
        <taxon>Araneae</taxon>
        <taxon>Araneomorphae</taxon>
        <taxon>Entelegynae</taxon>
        <taxon>Araneoidea</taxon>
        <taxon>Araneidae</taxon>
        <taxon>Araneus</taxon>
    </lineage>
</organism>
<dbReference type="Gene3D" id="3.90.70.80">
    <property type="match status" value="1"/>
</dbReference>
<dbReference type="Proteomes" id="UP000499080">
    <property type="component" value="Unassembled WGS sequence"/>
</dbReference>
<keyword evidence="2" id="KW-1185">Reference proteome</keyword>
<dbReference type="EMBL" id="BGPR01000003">
    <property type="protein sequence ID" value="GBL73385.1"/>
    <property type="molecule type" value="Genomic_DNA"/>
</dbReference>
<dbReference type="AlphaFoldDB" id="A0A4Y2A1X9"/>
<sequence length="129" mass="14735">MPIGGDGNYLFRAISICIYGSEDFQVKIREKVILNITTRWGLLNEFTISKESVVYKEYEVYYGFRVCSTDLHAVFKTEKSSGWEPRSRKVARTLLSKVGAGREPFRRAARAASVINITKPGKKVNFYEN</sequence>
<reference evidence="1 2" key="1">
    <citation type="journal article" date="2019" name="Sci. Rep.">
        <title>Orb-weaving spider Araneus ventricosus genome elucidates the spidroin gene catalogue.</title>
        <authorList>
            <person name="Kono N."/>
            <person name="Nakamura H."/>
            <person name="Ohtoshi R."/>
            <person name="Moran D.A.P."/>
            <person name="Shinohara A."/>
            <person name="Yoshida Y."/>
            <person name="Fujiwara M."/>
            <person name="Mori M."/>
            <person name="Tomita M."/>
            <person name="Arakawa K."/>
        </authorList>
    </citation>
    <scope>NUCLEOTIDE SEQUENCE [LARGE SCALE GENOMIC DNA]</scope>
</reference>
<accession>A0A4Y2A1X9</accession>
<proteinExistence type="predicted"/>
<protein>
    <recommendedName>
        <fullName evidence="3">OTU domain-containing protein</fullName>
    </recommendedName>
</protein>
<evidence type="ECO:0000313" key="1">
    <source>
        <dbReference type="EMBL" id="GBL73385.1"/>
    </source>
</evidence>
<evidence type="ECO:0008006" key="3">
    <source>
        <dbReference type="Google" id="ProtNLM"/>
    </source>
</evidence>
<gene>
    <name evidence="1" type="ORF">AVEN_159402_1</name>
</gene>
<dbReference type="OrthoDB" id="409956at2759"/>
<comment type="caution">
    <text evidence="1">The sequence shown here is derived from an EMBL/GenBank/DDBJ whole genome shotgun (WGS) entry which is preliminary data.</text>
</comment>
<name>A0A4Y2A1X9_ARAVE</name>
<evidence type="ECO:0000313" key="2">
    <source>
        <dbReference type="Proteomes" id="UP000499080"/>
    </source>
</evidence>